<dbReference type="RefSeq" id="WP_129562028.1">
    <property type="nucleotide sequence ID" value="NZ_CADIKL010000021.1"/>
</dbReference>
<dbReference type="Proteomes" id="UP000494119">
    <property type="component" value="Unassembled WGS sequence"/>
</dbReference>
<accession>A0A6J5G8R2</accession>
<evidence type="ECO:0000259" key="9">
    <source>
        <dbReference type="Pfam" id="PF00710"/>
    </source>
</evidence>
<reference evidence="11 12" key="1">
    <citation type="submission" date="2020-04" db="EMBL/GenBank/DDBJ databases">
        <authorList>
            <person name="De Canck E."/>
        </authorList>
    </citation>
    <scope>NUCLEOTIDE SEQUENCE [LARGE SCALE GENOMIC DNA]</scope>
    <source>
        <strain evidence="11 12">LMG 28688</strain>
    </source>
</reference>
<dbReference type="InterPro" id="IPR006034">
    <property type="entry name" value="Asparaginase/glutaminase-like"/>
</dbReference>
<evidence type="ECO:0000256" key="3">
    <source>
        <dbReference type="PIRSR" id="PIRSR001220-1"/>
    </source>
</evidence>
<evidence type="ECO:0000256" key="4">
    <source>
        <dbReference type="PIRSR" id="PIRSR001220-2"/>
    </source>
</evidence>
<dbReference type="CDD" id="cd08964">
    <property type="entry name" value="L-asparaginase_II"/>
    <property type="match status" value="1"/>
</dbReference>
<dbReference type="InterPro" id="IPR036152">
    <property type="entry name" value="Asp/glu_Ase-like_sf"/>
</dbReference>
<feature type="signal peptide" evidence="8">
    <location>
        <begin position="1"/>
        <end position="28"/>
    </location>
</feature>
<evidence type="ECO:0000256" key="1">
    <source>
        <dbReference type="ARBA" id="ARBA00010518"/>
    </source>
</evidence>
<dbReference type="PIRSF" id="PIRSF001220">
    <property type="entry name" value="L-ASNase_gatD"/>
    <property type="match status" value="1"/>
</dbReference>
<feature type="binding site" evidence="4">
    <location>
        <position position="102"/>
    </location>
    <ligand>
        <name>substrate</name>
    </ligand>
</feature>
<dbReference type="Gene3D" id="3.40.50.40">
    <property type="match status" value="1"/>
</dbReference>
<dbReference type="PANTHER" id="PTHR11707:SF28">
    <property type="entry name" value="60 KDA LYSOPHOSPHOLIPASE"/>
    <property type="match status" value="1"/>
</dbReference>
<feature type="domain" description="Asparaginase/glutaminase C-terminal" evidence="10">
    <location>
        <begin position="257"/>
        <end position="368"/>
    </location>
</feature>
<feature type="domain" description="L-asparaginase N-terminal" evidence="9">
    <location>
        <begin position="47"/>
        <end position="238"/>
    </location>
</feature>
<dbReference type="InterPro" id="IPR027474">
    <property type="entry name" value="L-asparaginase_N"/>
</dbReference>
<dbReference type="InterPro" id="IPR040919">
    <property type="entry name" value="Asparaginase_C"/>
</dbReference>
<dbReference type="NCBIfam" id="TIGR00520">
    <property type="entry name" value="asnASE_II"/>
    <property type="match status" value="1"/>
</dbReference>
<name>A0A6J5G8R2_9BURK</name>
<dbReference type="FunFam" id="3.40.50.1170:FF:000001">
    <property type="entry name" value="L-asparaginase 2"/>
    <property type="match status" value="1"/>
</dbReference>
<dbReference type="GO" id="GO:0004067">
    <property type="term" value="F:asparaginase activity"/>
    <property type="evidence" value="ECO:0007669"/>
    <property type="project" value="UniProtKB-UniRule"/>
</dbReference>
<dbReference type="PROSITE" id="PS51732">
    <property type="entry name" value="ASN_GLN_ASE_3"/>
    <property type="match status" value="1"/>
</dbReference>
<dbReference type="AlphaFoldDB" id="A0A6J5G8R2"/>
<dbReference type="PROSITE" id="PS00917">
    <property type="entry name" value="ASN_GLN_ASE_2"/>
    <property type="match status" value="1"/>
</dbReference>
<dbReference type="Gene3D" id="3.40.50.1170">
    <property type="entry name" value="L-asparaginase, N-terminal domain"/>
    <property type="match status" value="1"/>
</dbReference>
<evidence type="ECO:0000256" key="8">
    <source>
        <dbReference type="SAM" id="SignalP"/>
    </source>
</evidence>
<dbReference type="PANTHER" id="PTHR11707">
    <property type="entry name" value="L-ASPARAGINASE"/>
    <property type="match status" value="1"/>
</dbReference>
<dbReference type="SMART" id="SM00870">
    <property type="entry name" value="Asparaginase"/>
    <property type="match status" value="1"/>
</dbReference>
<evidence type="ECO:0000256" key="7">
    <source>
        <dbReference type="RuleBase" id="RU004456"/>
    </source>
</evidence>
<gene>
    <name evidence="11" type="primary">ansA_2</name>
    <name evidence="11" type="ORF">LMG28688_04142</name>
</gene>
<keyword evidence="12" id="KW-1185">Reference proteome</keyword>
<dbReference type="InterPro" id="IPR027473">
    <property type="entry name" value="L-asparaginase_C"/>
</dbReference>
<dbReference type="InterPro" id="IPR004550">
    <property type="entry name" value="AsnASE_II"/>
</dbReference>
<feature type="active site" description="O-isoaspartyl threonine intermediate" evidence="3">
    <location>
        <position position="56"/>
    </location>
</feature>
<evidence type="ECO:0000313" key="12">
    <source>
        <dbReference type="Proteomes" id="UP000494119"/>
    </source>
</evidence>
<dbReference type="InterPro" id="IPR020827">
    <property type="entry name" value="Asparaginase/glutaminase_AS1"/>
</dbReference>
<sequence length="372" mass="38606">MKTAIHAKCLAVALVLAATALPASIALAAGETVTPATSTTASAALPRVAVLATGGTIAGQADTRAANAYNAGAVGAQQLVQAVPGIEKLAHLSTEQVASIGSQDMNDKVWFTLARRIQEIFDRNEADAVVITHGTDTLEETAFFLDNVLRTDKPVVLVGSMRPSTATSADGPSNLYEAVEVAASPAARGRGVMVVLNDTIQSARATTKTNTTSVQTFVSPNSGPIGYVDPASVRFLAPAVQFDSHKYALPSGEQLPRVEIVYAHANMDSVQIDNAIANKAKGIVLAGVGDGNTSKPAIEALQRAAKQGIVVVRASRVGSGFVNRNVEVNDDTSGFVVSLDLNPQKARVLTQLLIANGITSPAQVQKAFAATW</sequence>
<dbReference type="PROSITE" id="PS00144">
    <property type="entry name" value="ASN_GLN_ASE_1"/>
    <property type="match status" value="1"/>
</dbReference>
<comment type="similarity">
    <text evidence="1 7">Belongs to the asparaginase 1 family.</text>
</comment>
<dbReference type="Pfam" id="PF17763">
    <property type="entry name" value="Asparaginase_C"/>
    <property type="match status" value="1"/>
</dbReference>
<evidence type="ECO:0000256" key="5">
    <source>
        <dbReference type="PROSITE-ProRule" id="PRU10099"/>
    </source>
</evidence>
<dbReference type="PIRSF" id="PIRSF500176">
    <property type="entry name" value="L_ASNase"/>
    <property type="match status" value="1"/>
</dbReference>
<evidence type="ECO:0000256" key="2">
    <source>
        <dbReference type="ARBA" id="ARBA00022801"/>
    </source>
</evidence>
<evidence type="ECO:0000313" key="11">
    <source>
        <dbReference type="EMBL" id="CAB3795617.1"/>
    </source>
</evidence>
<evidence type="ECO:0000259" key="10">
    <source>
        <dbReference type="Pfam" id="PF17763"/>
    </source>
</evidence>
<feature type="active site" evidence="5">
    <location>
        <position position="56"/>
    </location>
</feature>
<evidence type="ECO:0000256" key="6">
    <source>
        <dbReference type="PROSITE-ProRule" id="PRU10100"/>
    </source>
</evidence>
<feature type="binding site" evidence="4">
    <location>
        <begin position="135"/>
        <end position="136"/>
    </location>
    <ligand>
        <name>substrate</name>
    </ligand>
</feature>
<dbReference type="InterPro" id="IPR027475">
    <property type="entry name" value="Asparaginase/glutaminase_AS2"/>
</dbReference>
<dbReference type="PRINTS" id="PR00139">
    <property type="entry name" value="ASNGLNASE"/>
</dbReference>
<keyword evidence="2 11" id="KW-0378">Hydrolase</keyword>
<feature type="chain" id="PRO_5027019186" evidence="8">
    <location>
        <begin position="29"/>
        <end position="372"/>
    </location>
</feature>
<dbReference type="InterPro" id="IPR037152">
    <property type="entry name" value="L-asparaginase_N_sf"/>
</dbReference>
<dbReference type="Pfam" id="PF00710">
    <property type="entry name" value="Asparaginase"/>
    <property type="match status" value="1"/>
</dbReference>
<dbReference type="GO" id="GO:0006528">
    <property type="term" value="P:asparagine metabolic process"/>
    <property type="evidence" value="ECO:0007669"/>
    <property type="project" value="InterPro"/>
</dbReference>
<organism evidence="11 12">
    <name type="scientific">Paraburkholderia caffeinitolerans</name>
    <dbReference type="NCBI Taxonomy" id="1723730"/>
    <lineage>
        <taxon>Bacteria</taxon>
        <taxon>Pseudomonadati</taxon>
        <taxon>Pseudomonadota</taxon>
        <taxon>Betaproteobacteria</taxon>
        <taxon>Burkholderiales</taxon>
        <taxon>Burkholderiaceae</taxon>
        <taxon>Paraburkholderia</taxon>
    </lineage>
</organism>
<dbReference type="SUPFAM" id="SSF53774">
    <property type="entry name" value="Glutaminase/Asparaginase"/>
    <property type="match status" value="1"/>
</dbReference>
<keyword evidence="8" id="KW-0732">Signal</keyword>
<dbReference type="EMBL" id="CADIKL010000021">
    <property type="protein sequence ID" value="CAB3795617.1"/>
    <property type="molecule type" value="Genomic_DNA"/>
</dbReference>
<dbReference type="EC" id="3.5.1.1" evidence="11"/>
<proteinExistence type="inferred from homology"/>
<feature type="active site" evidence="6">
    <location>
        <position position="135"/>
    </location>
</feature>
<protein>
    <submittedName>
        <fullName evidence="11">L-asparaginase</fullName>
        <ecNumber evidence="11">3.5.1.1</ecNumber>
    </submittedName>
</protein>